<dbReference type="InterPro" id="IPR038588">
    <property type="entry name" value="XS_domain_sf"/>
</dbReference>
<evidence type="ECO:0000259" key="2">
    <source>
        <dbReference type="Pfam" id="PF03468"/>
    </source>
</evidence>
<dbReference type="InterPro" id="IPR045177">
    <property type="entry name" value="FDM1-5/IDN2"/>
</dbReference>
<gene>
    <name evidence="4" type="ORF">F3Y22_tig00111402pilonHSYRG00461</name>
</gene>
<comment type="caution">
    <text evidence="4">The sequence shown here is derived from an EMBL/GenBank/DDBJ whole genome shotgun (WGS) entry which is preliminary data.</text>
</comment>
<feature type="domain" description="Factor of DNA methylation 1-5/IDN2" evidence="3">
    <location>
        <begin position="406"/>
        <end position="537"/>
    </location>
</feature>
<accession>A0A6A2Y4I8</accession>
<dbReference type="PANTHER" id="PTHR21596">
    <property type="entry name" value="RIBONUCLEASE P SUBUNIT P38"/>
    <property type="match status" value="1"/>
</dbReference>
<organism evidence="4 5">
    <name type="scientific">Hibiscus syriacus</name>
    <name type="common">Rose of Sharon</name>
    <dbReference type="NCBI Taxonomy" id="106335"/>
    <lineage>
        <taxon>Eukaryota</taxon>
        <taxon>Viridiplantae</taxon>
        <taxon>Streptophyta</taxon>
        <taxon>Embryophyta</taxon>
        <taxon>Tracheophyta</taxon>
        <taxon>Spermatophyta</taxon>
        <taxon>Magnoliopsida</taxon>
        <taxon>eudicotyledons</taxon>
        <taxon>Gunneridae</taxon>
        <taxon>Pentapetalae</taxon>
        <taxon>rosids</taxon>
        <taxon>malvids</taxon>
        <taxon>Malvales</taxon>
        <taxon>Malvaceae</taxon>
        <taxon>Malvoideae</taxon>
        <taxon>Hibiscus</taxon>
    </lineage>
</organism>
<reference evidence="4" key="1">
    <citation type="submission" date="2019-09" db="EMBL/GenBank/DDBJ databases">
        <title>Draft genome information of white flower Hibiscus syriacus.</title>
        <authorList>
            <person name="Kim Y.-M."/>
        </authorList>
    </citation>
    <scope>NUCLEOTIDE SEQUENCE [LARGE SCALE GENOMIC DNA]</scope>
    <source>
        <strain evidence="4">YM2019G1</strain>
    </source>
</reference>
<keyword evidence="1" id="KW-0175">Coiled coil</keyword>
<keyword evidence="5" id="KW-1185">Reference proteome</keyword>
<dbReference type="InterPro" id="IPR005379">
    <property type="entry name" value="FDM1-5/IDN2_XH"/>
</dbReference>
<feature type="domain" description="XS" evidence="2">
    <location>
        <begin position="24"/>
        <end position="135"/>
    </location>
</feature>
<dbReference type="Pfam" id="PF03469">
    <property type="entry name" value="XH"/>
    <property type="match status" value="1"/>
</dbReference>
<feature type="coiled-coil region" evidence="1">
    <location>
        <begin position="255"/>
        <end position="389"/>
    </location>
</feature>
<feature type="coiled-coil region" evidence="1">
    <location>
        <begin position="168"/>
        <end position="220"/>
    </location>
</feature>
<evidence type="ECO:0000313" key="4">
    <source>
        <dbReference type="EMBL" id="KAE8678910.1"/>
    </source>
</evidence>
<dbReference type="Gene3D" id="3.30.70.2890">
    <property type="entry name" value="XS domain"/>
    <property type="match status" value="1"/>
</dbReference>
<sequence length="539" mass="63332">MLISSNVSMCGMTTKSDSLDDMYDEKFVHPWMGIVANIPTIVHDGKHVADSGKKLKEDLAEKGFNPLKVHPLWNGKHGHSGFAIVEFNKEWDGFNNAIMFEKSFDLGHYGKRDYYSSRRRKDKLYAWVAREDDFYSEGLIGKYLRRKGDLKTVSSKEAEDKRKTSKLVKTLTNTLETKNLRLQEMQNKYNEATSSRSTLIQQREDMIKAYNEESKRMQQNAHDHFKKIFLEHERIAQHFQYQQRELEQREKELFQREAQNEAETKKIQHEKMMNERAALEQKKVDETVLKLAEEQKREKEKLHRQIIELEKQLDAKQTLELAIQRMKGALQVMQHMKGDGDAEMNKKMKSIEEELKEKEEELEDLEDLNQALIIKERKSNDELQDARKELITAFRDVSARSQIGVKKMGELDIKPFQTAAKRKYSAREADEKSAELCSLWQEYLRDPSWHPFKIITDKQGNSKEILDEEDKKLIEVKAEFGDEVYGAVTVALKQMNDYNPSGRYIIPELWNFNQGRKATLTEGVQHLLQKWKQLKRKRH</sequence>
<dbReference type="Proteomes" id="UP000436088">
    <property type="component" value="Unassembled WGS sequence"/>
</dbReference>
<evidence type="ECO:0000256" key="1">
    <source>
        <dbReference type="SAM" id="Coils"/>
    </source>
</evidence>
<evidence type="ECO:0000259" key="3">
    <source>
        <dbReference type="Pfam" id="PF03469"/>
    </source>
</evidence>
<dbReference type="AlphaFoldDB" id="A0A6A2Y4I8"/>
<dbReference type="InterPro" id="IPR005380">
    <property type="entry name" value="XS_domain"/>
</dbReference>
<evidence type="ECO:0000313" key="5">
    <source>
        <dbReference type="Proteomes" id="UP000436088"/>
    </source>
</evidence>
<proteinExistence type="predicted"/>
<dbReference type="PANTHER" id="PTHR21596:SF23">
    <property type="entry name" value="FACTOR OF DNA METHYLATION 4"/>
    <property type="match status" value="1"/>
</dbReference>
<protein>
    <submittedName>
        <fullName evidence="4">Factor of DNA methylation 4</fullName>
    </submittedName>
</protein>
<dbReference type="GO" id="GO:0080188">
    <property type="term" value="P:gene silencing by siRNA-directed DNA methylation"/>
    <property type="evidence" value="ECO:0007669"/>
    <property type="project" value="InterPro"/>
</dbReference>
<name>A0A6A2Y4I8_HIBSY</name>
<dbReference type="Pfam" id="PF03468">
    <property type="entry name" value="XS"/>
    <property type="match status" value="1"/>
</dbReference>
<dbReference type="EMBL" id="VEPZ02001331">
    <property type="protein sequence ID" value="KAE8678910.1"/>
    <property type="molecule type" value="Genomic_DNA"/>
</dbReference>